<keyword evidence="8" id="KW-1185">Reference proteome</keyword>
<feature type="transmembrane region" description="Helical" evidence="5">
    <location>
        <begin position="205"/>
        <end position="227"/>
    </location>
</feature>
<reference evidence="9" key="1">
    <citation type="submission" date="2016-06" db="UniProtKB">
        <authorList>
            <consortium name="WormBaseParasite"/>
        </authorList>
    </citation>
    <scope>IDENTIFICATION</scope>
</reference>
<evidence type="ECO:0000256" key="5">
    <source>
        <dbReference type="SAM" id="Phobius"/>
    </source>
</evidence>
<dbReference type="GO" id="GO:0032230">
    <property type="term" value="P:positive regulation of synaptic transmission, GABAergic"/>
    <property type="evidence" value="ECO:0007669"/>
    <property type="project" value="TreeGrafter"/>
</dbReference>
<dbReference type="PANTHER" id="PTHR46141">
    <property type="entry name" value="SODIUM LEAK CHANNEL NON-SELECTIVE PROTEIN"/>
    <property type="match status" value="1"/>
</dbReference>
<sequence length="323" mass="36632">MSSAFLSRDGIPSGHLNVTMEVTEVDSRGPVDRSGHYDIKVLQQKAQMAEIKRTQQEEELRENHPFFDRPLFTLGRQSRIRHLCSIIVRARHKVRGTGGTKDNHADGIHKILGFITYLDWSMLMVTILSCISMALETPQRRLMNTPELQLSLVFVSYLMRVEKLGPSSAGQLLLVLRCLRPLRIFCLVPQMRRVVYELVRGFREILMVTVLLVVFVFIFAVYGVHMFGGRLAICNDRSITRKEDCKGVFHRELAVTKLKSFGGPAPKILVPRVWANPRNFNFDNIGSAMLALFEVLSLEGWVEIRDVIRARIGPVSLVSSGTK</sequence>
<proteinExistence type="predicted"/>
<evidence type="ECO:0000313" key="9">
    <source>
        <dbReference type="WBParaSite" id="SSLN_0001484801-mRNA-1"/>
    </source>
</evidence>
<comment type="subcellular location">
    <subcellularLocation>
        <location evidence="1">Membrane</location>
        <topology evidence="1">Multi-pass membrane protein</topology>
    </subcellularLocation>
</comment>
<evidence type="ECO:0000259" key="6">
    <source>
        <dbReference type="Pfam" id="PF00520"/>
    </source>
</evidence>
<evidence type="ECO:0000313" key="8">
    <source>
        <dbReference type="Proteomes" id="UP000275846"/>
    </source>
</evidence>
<dbReference type="EMBL" id="UYSU01038835">
    <property type="protein sequence ID" value="VDM00692.1"/>
    <property type="molecule type" value="Genomic_DNA"/>
</dbReference>
<evidence type="ECO:0000256" key="1">
    <source>
        <dbReference type="ARBA" id="ARBA00004141"/>
    </source>
</evidence>
<dbReference type="GO" id="GO:0005261">
    <property type="term" value="F:monoatomic cation channel activity"/>
    <property type="evidence" value="ECO:0007669"/>
    <property type="project" value="InterPro"/>
</dbReference>
<dbReference type="InterPro" id="IPR005821">
    <property type="entry name" value="Ion_trans_dom"/>
</dbReference>
<dbReference type="GO" id="GO:0005886">
    <property type="term" value="C:plasma membrane"/>
    <property type="evidence" value="ECO:0007669"/>
    <property type="project" value="TreeGrafter"/>
</dbReference>
<accession>A0A183TCV8</accession>
<evidence type="ECO:0000256" key="2">
    <source>
        <dbReference type="ARBA" id="ARBA00022692"/>
    </source>
</evidence>
<dbReference type="SUPFAM" id="SSF81324">
    <property type="entry name" value="Voltage-gated potassium channels"/>
    <property type="match status" value="1"/>
</dbReference>
<protein>
    <submittedName>
        <fullName evidence="9">Ion_trans domain-containing protein</fullName>
    </submittedName>
</protein>
<keyword evidence="4 5" id="KW-0472">Membrane</keyword>
<keyword evidence="3 5" id="KW-1133">Transmembrane helix</keyword>
<dbReference type="InterPro" id="IPR028823">
    <property type="entry name" value="NALCN"/>
</dbReference>
<evidence type="ECO:0000313" key="7">
    <source>
        <dbReference type="EMBL" id="VDM00692.1"/>
    </source>
</evidence>
<reference evidence="7 8" key="2">
    <citation type="submission" date="2018-11" db="EMBL/GenBank/DDBJ databases">
        <authorList>
            <consortium name="Pathogen Informatics"/>
        </authorList>
    </citation>
    <scope>NUCLEOTIDE SEQUENCE [LARGE SCALE GENOMIC DNA]</scope>
    <source>
        <strain evidence="7 8">NST_G2</strain>
    </source>
</reference>
<dbReference type="PANTHER" id="PTHR46141:SF1">
    <property type="entry name" value="SODIUM LEAK CHANNEL NALCN"/>
    <property type="match status" value="1"/>
</dbReference>
<dbReference type="OrthoDB" id="10069766at2759"/>
<dbReference type="WBParaSite" id="SSLN_0001484801-mRNA-1">
    <property type="protein sequence ID" value="SSLN_0001484801-mRNA-1"/>
    <property type="gene ID" value="SSLN_0001484801"/>
</dbReference>
<dbReference type="GO" id="GO:0032224">
    <property type="term" value="P:positive regulation of synaptic transmission, cholinergic"/>
    <property type="evidence" value="ECO:0007669"/>
    <property type="project" value="TreeGrafter"/>
</dbReference>
<name>A0A183TCV8_SCHSO</name>
<dbReference type="Gene3D" id="1.10.287.70">
    <property type="match status" value="1"/>
</dbReference>
<dbReference type="Proteomes" id="UP000275846">
    <property type="component" value="Unassembled WGS sequence"/>
</dbReference>
<organism evidence="9">
    <name type="scientific">Schistocephalus solidus</name>
    <name type="common">Tapeworm</name>
    <dbReference type="NCBI Taxonomy" id="70667"/>
    <lineage>
        <taxon>Eukaryota</taxon>
        <taxon>Metazoa</taxon>
        <taxon>Spiralia</taxon>
        <taxon>Lophotrochozoa</taxon>
        <taxon>Platyhelminthes</taxon>
        <taxon>Cestoda</taxon>
        <taxon>Eucestoda</taxon>
        <taxon>Diphyllobothriidea</taxon>
        <taxon>Diphyllobothriidae</taxon>
        <taxon>Schistocephalus</taxon>
    </lineage>
</organism>
<feature type="domain" description="Ion transport" evidence="6">
    <location>
        <begin position="152"/>
        <end position="306"/>
    </location>
</feature>
<dbReference type="AlphaFoldDB" id="A0A183TCV8"/>
<evidence type="ECO:0000256" key="4">
    <source>
        <dbReference type="ARBA" id="ARBA00023136"/>
    </source>
</evidence>
<evidence type="ECO:0000256" key="3">
    <source>
        <dbReference type="ARBA" id="ARBA00022989"/>
    </source>
</evidence>
<feature type="transmembrane region" description="Helical" evidence="5">
    <location>
        <begin position="111"/>
        <end position="135"/>
    </location>
</feature>
<keyword evidence="2 5" id="KW-0812">Transmembrane</keyword>
<dbReference type="Pfam" id="PF00520">
    <property type="entry name" value="Ion_trans"/>
    <property type="match status" value="1"/>
</dbReference>
<gene>
    <name evidence="7" type="ORF">SSLN_LOCUS14306</name>
</gene>
<dbReference type="STRING" id="70667.A0A183TCV8"/>